<dbReference type="SMART" id="SM00198">
    <property type="entry name" value="SCP"/>
    <property type="match status" value="1"/>
</dbReference>
<evidence type="ECO:0000313" key="1">
    <source>
        <dbReference type="EMBL" id="KAG5445139.1"/>
    </source>
</evidence>
<dbReference type="PRINTS" id="PR00837">
    <property type="entry name" value="V5TPXLIKE"/>
</dbReference>
<dbReference type="PROSITE" id="PS01009">
    <property type="entry name" value="CRISP_1"/>
    <property type="match status" value="1"/>
</dbReference>
<dbReference type="OrthoDB" id="674273at2759"/>
<dbReference type="SUPFAM" id="SSF55797">
    <property type="entry name" value="PR-1-like"/>
    <property type="match status" value="1"/>
</dbReference>
<dbReference type="InterPro" id="IPR018244">
    <property type="entry name" value="Allrgn_V5/Tpx1_CS"/>
</dbReference>
<comment type="caution">
    <text evidence="1">The sequence shown here is derived from an EMBL/GenBank/DDBJ whole genome shotgun (WGS) entry which is preliminary data.</text>
</comment>
<gene>
    <name evidence="1" type="ORF">CSKR_103970</name>
</gene>
<dbReference type="InterPro" id="IPR014044">
    <property type="entry name" value="CAP_dom"/>
</dbReference>
<organism evidence="1 2">
    <name type="scientific">Clonorchis sinensis</name>
    <name type="common">Chinese liver fluke</name>
    <dbReference type="NCBI Taxonomy" id="79923"/>
    <lineage>
        <taxon>Eukaryota</taxon>
        <taxon>Metazoa</taxon>
        <taxon>Spiralia</taxon>
        <taxon>Lophotrochozoa</taxon>
        <taxon>Platyhelminthes</taxon>
        <taxon>Trematoda</taxon>
        <taxon>Digenea</taxon>
        <taxon>Opisthorchiida</taxon>
        <taxon>Opisthorchiata</taxon>
        <taxon>Opisthorchiidae</taxon>
        <taxon>Clonorchis</taxon>
    </lineage>
</organism>
<proteinExistence type="predicted"/>
<dbReference type="GO" id="GO:0005576">
    <property type="term" value="C:extracellular region"/>
    <property type="evidence" value="ECO:0007669"/>
    <property type="project" value="InterPro"/>
</dbReference>
<sequence>MLGEKIGVYTLILSILILPSEELSQKDKDTLLRMHNEARDKIRSCKLPGQPPVKGPYLPMVWDDEIAEFAQSWSEQCVLKHGGKPDHTGQNIAGVWGIDGGPYAWFNEHVNYNHRNHSCAPNRACGHYTQMVWQESTKLGCGATDCRGKNPDWKYGYSVVCNYRPAGNLRGRRPYVAGTRSDCVSASWSLWNKKGPVAVTHIFFLVSLSITKYLISVC</sequence>
<evidence type="ECO:0000313" key="2">
    <source>
        <dbReference type="Proteomes" id="UP000286415"/>
    </source>
</evidence>
<dbReference type="InterPro" id="IPR035940">
    <property type="entry name" value="CAP_sf"/>
</dbReference>
<dbReference type="Gene3D" id="3.40.33.10">
    <property type="entry name" value="CAP"/>
    <property type="match status" value="1"/>
</dbReference>
<dbReference type="Pfam" id="PF00188">
    <property type="entry name" value="CAP"/>
    <property type="match status" value="1"/>
</dbReference>
<dbReference type="CDD" id="cd05380">
    <property type="entry name" value="CAP_euk"/>
    <property type="match status" value="1"/>
</dbReference>
<keyword evidence="2" id="KW-1185">Reference proteome</keyword>
<name>A0A8T1M828_CLOSI</name>
<dbReference type="PANTHER" id="PTHR10334">
    <property type="entry name" value="CYSTEINE-RICH SECRETORY PROTEIN-RELATED"/>
    <property type="match status" value="1"/>
</dbReference>
<dbReference type="InterPro" id="IPR001283">
    <property type="entry name" value="CRISP-related"/>
</dbReference>
<dbReference type="STRING" id="79923.G7Y4Q1"/>
<accession>A0A8T1M828</accession>
<reference evidence="1 2" key="1">
    <citation type="journal article" date="2018" name="Biotechnol. Adv.">
        <title>Improved genomic resources and new bioinformatic workflow for the carcinogenic parasite Clonorchis sinensis: Biotechnological implications.</title>
        <authorList>
            <person name="Wang D."/>
            <person name="Korhonen P.K."/>
            <person name="Gasser R.B."/>
            <person name="Young N.D."/>
        </authorList>
    </citation>
    <scope>NUCLEOTIDE SEQUENCE [LARGE SCALE GENOMIC DNA]</scope>
    <source>
        <strain evidence="1">Cs-k2</strain>
    </source>
</reference>
<reference evidence="1 2" key="2">
    <citation type="journal article" date="2021" name="Genomics">
        <title>High-quality reference genome for Clonorchis sinensis.</title>
        <authorList>
            <person name="Young N.D."/>
            <person name="Stroehlein A.J."/>
            <person name="Kinkar L."/>
            <person name="Wang T."/>
            <person name="Sohn W.M."/>
            <person name="Chang B.C.H."/>
            <person name="Kaur P."/>
            <person name="Weisz D."/>
            <person name="Dudchenko O."/>
            <person name="Aiden E.L."/>
            <person name="Korhonen P.K."/>
            <person name="Gasser R.B."/>
        </authorList>
    </citation>
    <scope>NUCLEOTIDE SEQUENCE [LARGE SCALE GENOMIC DNA]</scope>
    <source>
        <strain evidence="1">Cs-k2</strain>
    </source>
</reference>
<protein>
    <submittedName>
        <fullName evidence="1">Peptidase inhibitor 16</fullName>
    </submittedName>
</protein>
<dbReference type="EMBL" id="NIRI02000056">
    <property type="protein sequence ID" value="KAG5445139.1"/>
    <property type="molecule type" value="Genomic_DNA"/>
</dbReference>
<dbReference type="Proteomes" id="UP000286415">
    <property type="component" value="Unassembled WGS sequence"/>
</dbReference>